<dbReference type="Pfam" id="PF02810">
    <property type="entry name" value="SEC-C"/>
    <property type="match status" value="1"/>
</dbReference>
<name>A0A081NJW0_9GAMM</name>
<evidence type="ECO:0000313" key="3">
    <source>
        <dbReference type="Proteomes" id="UP000028073"/>
    </source>
</evidence>
<feature type="region of interest" description="Disordered" evidence="1">
    <location>
        <begin position="1"/>
        <end position="31"/>
    </location>
</feature>
<dbReference type="EMBL" id="JOKH01000001">
    <property type="protein sequence ID" value="KEQ18733.1"/>
    <property type="molecule type" value="Genomic_DNA"/>
</dbReference>
<evidence type="ECO:0000313" key="2">
    <source>
        <dbReference type="EMBL" id="KEQ18733.1"/>
    </source>
</evidence>
<accession>A0A081NJW0</accession>
<dbReference type="Proteomes" id="UP000028073">
    <property type="component" value="Unassembled WGS sequence"/>
</dbReference>
<protein>
    <recommendedName>
        <fullName evidence="4">Zinc chelation protein SecC</fullName>
    </recommendedName>
</protein>
<keyword evidence="3" id="KW-1185">Reference proteome</keyword>
<comment type="caution">
    <text evidence="2">The sequence shown here is derived from an EMBL/GenBank/DDBJ whole genome shotgun (WGS) entry which is preliminary data.</text>
</comment>
<dbReference type="STRING" id="1137799.GZ78_01135"/>
<evidence type="ECO:0000256" key="1">
    <source>
        <dbReference type="SAM" id="MobiDB-lite"/>
    </source>
</evidence>
<dbReference type="NCBIfam" id="TIGR04102">
    <property type="entry name" value="SWIM_PBPRA1643"/>
    <property type="match status" value="1"/>
</dbReference>
<organism evidence="2 3">
    <name type="scientific">Endozoicomonas numazuensis</name>
    <dbReference type="NCBI Taxonomy" id="1137799"/>
    <lineage>
        <taxon>Bacteria</taxon>
        <taxon>Pseudomonadati</taxon>
        <taxon>Pseudomonadota</taxon>
        <taxon>Gammaproteobacteria</taxon>
        <taxon>Oceanospirillales</taxon>
        <taxon>Endozoicomonadaceae</taxon>
        <taxon>Endozoicomonas</taxon>
    </lineage>
</organism>
<dbReference type="AlphaFoldDB" id="A0A081NJW0"/>
<sequence length="100" mass="11336">MNLTDKHSRGFERKKSARLGTEKNPASVVVQTEEREQELAAIFEENGWFYTIEVDEELQEDISDLELLKNLPTTKVVEKTPGRNDPCVCGSGKKYKKCCG</sequence>
<dbReference type="Gene3D" id="3.10.450.50">
    <property type="match status" value="1"/>
</dbReference>
<proteinExistence type="predicted"/>
<dbReference type="SUPFAM" id="SSF103642">
    <property type="entry name" value="Sec-C motif"/>
    <property type="match status" value="1"/>
</dbReference>
<dbReference type="eggNOG" id="COG3012">
    <property type="taxonomic scope" value="Bacteria"/>
</dbReference>
<reference evidence="2 3" key="1">
    <citation type="submission" date="2014-06" db="EMBL/GenBank/DDBJ databases">
        <title>Whole Genome Sequences of Three Symbiotic Endozoicomonas Bacteria.</title>
        <authorList>
            <person name="Neave M.J."/>
            <person name="Apprill A."/>
            <person name="Voolstra C.R."/>
        </authorList>
    </citation>
    <scope>NUCLEOTIDE SEQUENCE [LARGE SCALE GENOMIC DNA]</scope>
    <source>
        <strain evidence="2 3">DSM 25634</strain>
    </source>
</reference>
<dbReference type="InterPro" id="IPR026368">
    <property type="entry name" value="SWIM_PBPRA1643"/>
</dbReference>
<dbReference type="InterPro" id="IPR004027">
    <property type="entry name" value="SEC_C_motif"/>
</dbReference>
<evidence type="ECO:0008006" key="4">
    <source>
        <dbReference type="Google" id="ProtNLM"/>
    </source>
</evidence>
<dbReference type="PANTHER" id="PTHR33747">
    <property type="entry name" value="UPF0225 PROTEIN SCO1677"/>
    <property type="match status" value="1"/>
</dbReference>
<dbReference type="PANTHER" id="PTHR33747:SF1">
    <property type="entry name" value="ADENYLATE CYCLASE-ASSOCIATED CAP C-TERMINAL DOMAIN-CONTAINING PROTEIN"/>
    <property type="match status" value="1"/>
</dbReference>
<gene>
    <name evidence="2" type="ORF">GZ78_01135</name>
</gene>
<feature type="compositionally biased region" description="Basic and acidic residues" evidence="1">
    <location>
        <begin position="1"/>
        <end position="14"/>
    </location>
</feature>